<organism evidence="2 3">
    <name type="scientific">Rufibacter latericius</name>
    <dbReference type="NCBI Taxonomy" id="2487040"/>
    <lineage>
        <taxon>Bacteria</taxon>
        <taxon>Pseudomonadati</taxon>
        <taxon>Bacteroidota</taxon>
        <taxon>Cytophagia</taxon>
        <taxon>Cytophagales</taxon>
        <taxon>Hymenobacteraceae</taxon>
        <taxon>Rufibacter</taxon>
    </lineage>
</organism>
<name>A0A3M9MCU6_9BACT</name>
<dbReference type="Proteomes" id="UP000272117">
    <property type="component" value="Unassembled WGS sequence"/>
</dbReference>
<evidence type="ECO:0000313" key="3">
    <source>
        <dbReference type="Proteomes" id="UP000272117"/>
    </source>
</evidence>
<gene>
    <name evidence="2" type="ORF">EFB08_21400</name>
</gene>
<accession>A0A3M9MCU6</accession>
<evidence type="ECO:0000259" key="1">
    <source>
        <dbReference type="Pfam" id="PF14088"/>
    </source>
</evidence>
<keyword evidence="3" id="KW-1185">Reference proteome</keyword>
<dbReference type="InterPro" id="IPR025364">
    <property type="entry name" value="DUF4268"/>
</dbReference>
<dbReference type="Gene3D" id="3.40.1350.10">
    <property type="match status" value="1"/>
</dbReference>
<dbReference type="RefSeq" id="WP_123129010.1">
    <property type="nucleotide sequence ID" value="NZ_RJJD01000021.1"/>
</dbReference>
<dbReference type="Pfam" id="PF14088">
    <property type="entry name" value="DUF4268"/>
    <property type="match status" value="1"/>
</dbReference>
<sequence>MALGALKKVDVRTVWTHEAYDFTNWLAKEENLQLLSDEVGINISLIDTEVFAGKYKVDILAEEEGTDRKIIIENQLEFTDHRHLGQIITYASGYDADIIIWIVKGVNDEHLQAIEWLNSVTNAKINFFLIQIEIWQIDDSKYAPKFNVFAKPNEWSKVLKEVKGKGELKGTKLLQLDFWNKLKEYNSTSGSRVRFTRTPLAQHWYDLSIGSSQCHIGLTVNTQNKTVGCELNIHHSKELFKKLEAQKEDIEREIGQELEWMELPEGKQSRIKLSEDVDISNQNNWGTAFKWLNDQAEKFQKAFSGRLS</sequence>
<dbReference type="EMBL" id="RJJD01000021">
    <property type="protein sequence ID" value="RNI22653.1"/>
    <property type="molecule type" value="Genomic_DNA"/>
</dbReference>
<dbReference type="InterPro" id="IPR011856">
    <property type="entry name" value="tRNA_endonuc-like_dom_sf"/>
</dbReference>
<comment type="caution">
    <text evidence="2">The sequence shown here is derived from an EMBL/GenBank/DDBJ whole genome shotgun (WGS) entry which is preliminary data.</text>
</comment>
<feature type="domain" description="DUF4268" evidence="1">
    <location>
        <begin position="174"/>
        <end position="305"/>
    </location>
</feature>
<dbReference type="OrthoDB" id="570199at2"/>
<evidence type="ECO:0000313" key="2">
    <source>
        <dbReference type="EMBL" id="RNI22653.1"/>
    </source>
</evidence>
<reference evidence="2 3" key="1">
    <citation type="submission" date="2018-11" db="EMBL/GenBank/DDBJ databases">
        <title>Rufibacter latericius sp. nov., isolated from water in Baiyang Lake.</title>
        <authorList>
            <person name="Yang Y."/>
        </authorList>
    </citation>
    <scope>NUCLEOTIDE SEQUENCE [LARGE SCALE GENOMIC DNA]</scope>
    <source>
        <strain evidence="2 3">R-22-1c-1</strain>
    </source>
</reference>
<dbReference type="GO" id="GO:0003676">
    <property type="term" value="F:nucleic acid binding"/>
    <property type="evidence" value="ECO:0007669"/>
    <property type="project" value="InterPro"/>
</dbReference>
<proteinExistence type="predicted"/>
<protein>
    <submittedName>
        <fullName evidence="2">DUF4268 domain-containing protein</fullName>
    </submittedName>
</protein>
<dbReference type="AlphaFoldDB" id="A0A3M9MCU6"/>